<reference evidence="3" key="1">
    <citation type="submission" date="2023-03" db="EMBL/GenBank/DDBJ databases">
        <title>Massive genome expansion in bonnet fungi (Mycena s.s.) driven by repeated elements and novel gene families across ecological guilds.</title>
        <authorList>
            <consortium name="Lawrence Berkeley National Laboratory"/>
            <person name="Harder C.B."/>
            <person name="Miyauchi S."/>
            <person name="Viragh M."/>
            <person name="Kuo A."/>
            <person name="Thoen E."/>
            <person name="Andreopoulos B."/>
            <person name="Lu D."/>
            <person name="Skrede I."/>
            <person name="Drula E."/>
            <person name="Henrissat B."/>
            <person name="Morin E."/>
            <person name="Kohler A."/>
            <person name="Barry K."/>
            <person name="LaButti K."/>
            <person name="Morin E."/>
            <person name="Salamov A."/>
            <person name="Lipzen A."/>
            <person name="Mereny Z."/>
            <person name="Hegedus B."/>
            <person name="Baldrian P."/>
            <person name="Stursova M."/>
            <person name="Weitz H."/>
            <person name="Taylor A."/>
            <person name="Grigoriev I.V."/>
            <person name="Nagy L.G."/>
            <person name="Martin F."/>
            <person name="Kauserud H."/>
        </authorList>
    </citation>
    <scope>NUCLEOTIDE SEQUENCE</scope>
    <source>
        <strain evidence="3">CBHHK067</strain>
    </source>
</reference>
<dbReference type="AlphaFoldDB" id="A0AAD7GGQ4"/>
<protein>
    <submittedName>
        <fullName evidence="3">Uncharacterized protein</fullName>
    </submittedName>
</protein>
<accession>A0AAD7GGQ4</accession>
<keyword evidence="4" id="KW-1185">Reference proteome</keyword>
<gene>
    <name evidence="3" type="ORF">B0H17DRAFT_1132100</name>
</gene>
<keyword evidence="2" id="KW-0812">Transmembrane</keyword>
<evidence type="ECO:0000256" key="2">
    <source>
        <dbReference type="SAM" id="Phobius"/>
    </source>
</evidence>
<feature type="region of interest" description="Disordered" evidence="1">
    <location>
        <begin position="145"/>
        <end position="168"/>
    </location>
</feature>
<proteinExistence type="predicted"/>
<organism evidence="3 4">
    <name type="scientific">Mycena rosella</name>
    <name type="common">Pink bonnet</name>
    <name type="synonym">Agaricus rosellus</name>
    <dbReference type="NCBI Taxonomy" id="1033263"/>
    <lineage>
        <taxon>Eukaryota</taxon>
        <taxon>Fungi</taxon>
        <taxon>Dikarya</taxon>
        <taxon>Basidiomycota</taxon>
        <taxon>Agaricomycotina</taxon>
        <taxon>Agaricomycetes</taxon>
        <taxon>Agaricomycetidae</taxon>
        <taxon>Agaricales</taxon>
        <taxon>Marasmiineae</taxon>
        <taxon>Mycenaceae</taxon>
        <taxon>Mycena</taxon>
    </lineage>
</organism>
<evidence type="ECO:0000256" key="1">
    <source>
        <dbReference type="SAM" id="MobiDB-lite"/>
    </source>
</evidence>
<dbReference type="EMBL" id="JARKIE010000043">
    <property type="protein sequence ID" value="KAJ7694099.1"/>
    <property type="molecule type" value="Genomic_DNA"/>
</dbReference>
<evidence type="ECO:0000313" key="3">
    <source>
        <dbReference type="EMBL" id="KAJ7694099.1"/>
    </source>
</evidence>
<dbReference type="Proteomes" id="UP001221757">
    <property type="component" value="Unassembled WGS sequence"/>
</dbReference>
<feature type="compositionally biased region" description="Gly residues" evidence="1">
    <location>
        <begin position="154"/>
        <end position="168"/>
    </location>
</feature>
<feature type="transmembrane region" description="Helical" evidence="2">
    <location>
        <begin position="52"/>
        <end position="71"/>
    </location>
</feature>
<comment type="caution">
    <text evidence="3">The sequence shown here is derived from an EMBL/GenBank/DDBJ whole genome shotgun (WGS) entry which is preliminary data.</text>
</comment>
<evidence type="ECO:0000313" key="4">
    <source>
        <dbReference type="Proteomes" id="UP001221757"/>
    </source>
</evidence>
<sequence length="209" mass="22453">MFLFCVVCRWRWGHIFLGIAIEVVADRQVVAVSQQKTICHIRVHGTLMATNGLIVIAGIALGLGIGIVNCFKIQLSPQPGGRLADPLPAYGVNLLYHFTSRKLKLPLSLEMLPADWWQSWGKDSSWIIDSSEWVHDGGDSVDDGSGWGHDSRIEGGGGSWDGGDWGGSSGAADVGGDSWWGSVSGWRDDDTWGLISINGIPIPPGTIST</sequence>
<keyword evidence="2" id="KW-0472">Membrane</keyword>
<keyword evidence="2" id="KW-1133">Transmembrane helix</keyword>
<name>A0AAD7GGQ4_MYCRO</name>